<dbReference type="EnsemblMetazoa" id="ISCW006634-RA">
    <property type="protein sequence ID" value="ISCW006634-PA"/>
    <property type="gene ID" value="ISCW006634"/>
</dbReference>
<sequence>MLLEALATVGHAADNLGESCELTLAGVQPVGGFAILREVEAEDFDGSLVSLVPSQGDPLPLHVGMHPKPHTSYGTRQQSEQWEAKLACSDLENQEFLIERACKATEANGILD</sequence>
<dbReference type="InParanoid" id="B7PKE5"/>
<protein>
    <submittedName>
        <fullName evidence="2 3">Uncharacterized protein</fullName>
    </submittedName>
</protein>
<dbReference type="EMBL" id="DS732741">
    <property type="protein sequence ID" value="EEC07067.1"/>
    <property type="molecule type" value="Genomic_DNA"/>
</dbReference>
<feature type="region of interest" description="Disordered" evidence="1">
    <location>
        <begin position="59"/>
        <end position="78"/>
    </location>
</feature>
<dbReference type="AlphaFoldDB" id="B7PKE5"/>
<evidence type="ECO:0000313" key="3">
    <source>
        <dbReference type="EnsemblMetazoa" id="ISCW006634-PA"/>
    </source>
</evidence>
<evidence type="ECO:0000256" key="1">
    <source>
        <dbReference type="SAM" id="MobiDB-lite"/>
    </source>
</evidence>
<organism>
    <name type="scientific">Ixodes scapularis</name>
    <name type="common">Black-legged tick</name>
    <name type="synonym">Deer tick</name>
    <dbReference type="NCBI Taxonomy" id="6945"/>
    <lineage>
        <taxon>Eukaryota</taxon>
        <taxon>Metazoa</taxon>
        <taxon>Ecdysozoa</taxon>
        <taxon>Arthropoda</taxon>
        <taxon>Chelicerata</taxon>
        <taxon>Arachnida</taxon>
        <taxon>Acari</taxon>
        <taxon>Parasitiformes</taxon>
        <taxon>Ixodida</taxon>
        <taxon>Ixodoidea</taxon>
        <taxon>Ixodidae</taxon>
        <taxon>Ixodinae</taxon>
        <taxon>Ixodes</taxon>
    </lineage>
</organism>
<gene>
    <name evidence="2" type="ORF">IscW_ISCW006634</name>
</gene>
<evidence type="ECO:0000313" key="2">
    <source>
        <dbReference type="EMBL" id="EEC07067.1"/>
    </source>
</evidence>
<dbReference type="HOGENOM" id="CLU_2148576_0_0_1"/>
<dbReference type="PaxDb" id="6945-B7PKE5"/>
<dbReference type="VEuPathDB" id="VectorBase:ISCW006634"/>
<reference evidence="2 4" key="1">
    <citation type="submission" date="2008-03" db="EMBL/GenBank/DDBJ databases">
        <title>Annotation of Ixodes scapularis.</title>
        <authorList>
            <consortium name="Ixodes scapularis Genome Project Consortium"/>
            <person name="Caler E."/>
            <person name="Hannick L.I."/>
            <person name="Bidwell S."/>
            <person name="Joardar V."/>
            <person name="Thiagarajan M."/>
            <person name="Amedeo P."/>
            <person name="Galinsky K.J."/>
            <person name="Schobel S."/>
            <person name="Inman J."/>
            <person name="Hostetler J."/>
            <person name="Miller J."/>
            <person name="Hammond M."/>
            <person name="Megy K."/>
            <person name="Lawson D."/>
            <person name="Kodira C."/>
            <person name="Sutton G."/>
            <person name="Meyer J."/>
            <person name="Hill C.A."/>
            <person name="Birren B."/>
            <person name="Nene V."/>
            <person name="Collins F."/>
            <person name="Alarcon-Chaidez F."/>
            <person name="Wikel S."/>
            <person name="Strausberg R."/>
        </authorList>
    </citation>
    <scope>NUCLEOTIDE SEQUENCE [LARGE SCALE GENOMIC DNA]</scope>
    <source>
        <strain evidence="4">Wikel</strain>
        <strain evidence="2">Wikel colony</strain>
    </source>
</reference>
<evidence type="ECO:0000313" key="4">
    <source>
        <dbReference type="Proteomes" id="UP000001555"/>
    </source>
</evidence>
<proteinExistence type="predicted"/>
<dbReference type="EMBL" id="ABJB010441823">
    <property type="status" value="NOT_ANNOTATED_CDS"/>
    <property type="molecule type" value="Genomic_DNA"/>
</dbReference>
<dbReference type="EMBL" id="ABJB010251582">
    <property type="status" value="NOT_ANNOTATED_CDS"/>
    <property type="molecule type" value="Genomic_DNA"/>
</dbReference>
<dbReference type="Proteomes" id="UP000001555">
    <property type="component" value="Unassembled WGS sequence"/>
</dbReference>
<reference evidence="3" key="2">
    <citation type="submission" date="2020-05" db="UniProtKB">
        <authorList>
            <consortium name="EnsemblMetazoa"/>
        </authorList>
    </citation>
    <scope>IDENTIFICATION</scope>
    <source>
        <strain evidence="3">wikel</strain>
    </source>
</reference>
<keyword evidence="4" id="KW-1185">Reference proteome</keyword>
<accession>B7PKE5</accession>
<name>B7PKE5_IXOSC</name>
<dbReference type="VEuPathDB" id="VectorBase:ISCI006634"/>